<evidence type="ECO:0000259" key="1">
    <source>
        <dbReference type="PROSITE" id="PS50404"/>
    </source>
</evidence>
<evidence type="ECO:0000313" key="4">
    <source>
        <dbReference type="Proteomes" id="UP000075787"/>
    </source>
</evidence>
<feature type="domain" description="GST C-terminal" evidence="2">
    <location>
        <begin position="92"/>
        <end position="240"/>
    </location>
</feature>
<evidence type="ECO:0000259" key="2">
    <source>
        <dbReference type="PROSITE" id="PS50405"/>
    </source>
</evidence>
<dbReference type="SUPFAM" id="SSF52833">
    <property type="entry name" value="Thioredoxin-like"/>
    <property type="match status" value="1"/>
</dbReference>
<dbReference type="InterPro" id="IPR036282">
    <property type="entry name" value="Glutathione-S-Trfase_C_sf"/>
</dbReference>
<dbReference type="GO" id="GO:0004364">
    <property type="term" value="F:glutathione transferase activity"/>
    <property type="evidence" value="ECO:0007669"/>
    <property type="project" value="TreeGrafter"/>
</dbReference>
<dbReference type="SUPFAM" id="SSF47616">
    <property type="entry name" value="GST C-terminal domain-like"/>
    <property type="match status" value="1"/>
</dbReference>
<gene>
    <name evidence="3" type="ORF">AUP44_01410</name>
</gene>
<dbReference type="RefSeq" id="WP_062767446.1">
    <property type="nucleotide sequence ID" value="NZ_CP121045.1"/>
</dbReference>
<protein>
    <submittedName>
        <fullName evidence="3">Glutathione S-transferase</fullName>
    </submittedName>
</protein>
<dbReference type="EMBL" id="LPZR01000190">
    <property type="protein sequence ID" value="KYO50864.1"/>
    <property type="molecule type" value="Genomic_DNA"/>
</dbReference>
<dbReference type="InterPro" id="IPR004046">
    <property type="entry name" value="GST_C"/>
</dbReference>
<dbReference type="PROSITE" id="PS50405">
    <property type="entry name" value="GST_CTER"/>
    <property type="match status" value="1"/>
</dbReference>
<sequence length="247" mass="27353">MSMELYYWPGLPGRGEYVRLVLVAIDAPWRDMARLTERQGGGMDGLLRVLGDEREPFAPFACPVLKDGDLLIAQTPLICAYLGETYGLAPADEAARLFARQIALTTADLVNEAHDVHHPLGSWDYYEDQKPEAARRAAGFRDQRIPKFLGWYEQVLTRNPAASGWLVGAGLSYADLGLFQTVLGLRYAFPHHMAGLAGRWPGVEALVDRVAALPRIAAYLGSDRRIEFNQDGIFRHYPELDAPAVSG</sequence>
<dbReference type="PANTHER" id="PTHR11571:SF263">
    <property type="entry name" value="GLUTATHIONE S-TRANSFERASE"/>
    <property type="match status" value="1"/>
</dbReference>
<dbReference type="Pfam" id="PF14497">
    <property type="entry name" value="GST_C_3"/>
    <property type="match status" value="1"/>
</dbReference>
<accession>A0A162KBE5</accession>
<proteinExistence type="predicted"/>
<dbReference type="PROSITE" id="PS50404">
    <property type="entry name" value="GST_NTER"/>
    <property type="match status" value="1"/>
</dbReference>
<comment type="caution">
    <text evidence="3">The sequence shown here is derived from an EMBL/GenBank/DDBJ whole genome shotgun (WGS) entry which is preliminary data.</text>
</comment>
<name>A0A162KBE5_9PROT</name>
<organism evidence="3 4">
    <name type="scientific">Tistrella mobilis</name>
    <dbReference type="NCBI Taxonomy" id="171437"/>
    <lineage>
        <taxon>Bacteria</taxon>
        <taxon>Pseudomonadati</taxon>
        <taxon>Pseudomonadota</taxon>
        <taxon>Alphaproteobacteria</taxon>
        <taxon>Geminicoccales</taxon>
        <taxon>Geminicoccaceae</taxon>
        <taxon>Tistrella</taxon>
    </lineage>
</organism>
<dbReference type="InterPro" id="IPR010987">
    <property type="entry name" value="Glutathione-S-Trfase_C-like"/>
</dbReference>
<dbReference type="Gene3D" id="1.20.1050.10">
    <property type="match status" value="1"/>
</dbReference>
<dbReference type="CDD" id="cd03192">
    <property type="entry name" value="GST_C_Sigma_like"/>
    <property type="match status" value="1"/>
</dbReference>
<keyword evidence="3" id="KW-0808">Transferase</keyword>
<dbReference type="Gene3D" id="3.40.30.10">
    <property type="entry name" value="Glutaredoxin"/>
    <property type="match status" value="1"/>
</dbReference>
<dbReference type="OrthoDB" id="7203409at2"/>
<dbReference type="AlphaFoldDB" id="A0A162KBE5"/>
<dbReference type="InterPro" id="IPR036249">
    <property type="entry name" value="Thioredoxin-like_sf"/>
</dbReference>
<feature type="domain" description="GST N-terminal" evidence="1">
    <location>
        <begin position="1"/>
        <end position="90"/>
    </location>
</feature>
<dbReference type="InterPro" id="IPR004045">
    <property type="entry name" value="Glutathione_S-Trfase_N"/>
</dbReference>
<dbReference type="GeneID" id="97240914"/>
<dbReference type="Proteomes" id="UP000075787">
    <property type="component" value="Unassembled WGS sequence"/>
</dbReference>
<dbReference type="InterPro" id="IPR050213">
    <property type="entry name" value="GST_superfamily"/>
</dbReference>
<evidence type="ECO:0000313" key="3">
    <source>
        <dbReference type="EMBL" id="KYO50864.1"/>
    </source>
</evidence>
<dbReference type="PANTHER" id="PTHR11571">
    <property type="entry name" value="GLUTATHIONE S-TRANSFERASE"/>
    <property type="match status" value="1"/>
</dbReference>
<reference evidence="3 4" key="1">
    <citation type="submission" date="2015-12" db="EMBL/GenBank/DDBJ databases">
        <title>Genome sequence of Tistrella mobilis MCCC 1A02139.</title>
        <authorList>
            <person name="Lu L."/>
            <person name="Lai Q."/>
            <person name="Shao Z."/>
            <person name="Qian P."/>
        </authorList>
    </citation>
    <scope>NUCLEOTIDE SEQUENCE [LARGE SCALE GENOMIC DNA]</scope>
    <source>
        <strain evidence="3 4">MCCC 1A02139</strain>
    </source>
</reference>
<dbReference type="GO" id="GO:0006749">
    <property type="term" value="P:glutathione metabolic process"/>
    <property type="evidence" value="ECO:0007669"/>
    <property type="project" value="TreeGrafter"/>
</dbReference>